<keyword evidence="3" id="KW-0072">Autophagy</keyword>
<comment type="similarity">
    <text evidence="1">Belongs to the ATG101 family.</text>
</comment>
<dbReference type="OrthoDB" id="10259639at2759"/>
<protein>
    <recommendedName>
        <fullName evidence="2">Autophagy-related protein 101</fullName>
    </recommendedName>
</protein>
<dbReference type="EMBL" id="CAJFCJ010000013">
    <property type="protein sequence ID" value="CAD5120757.1"/>
    <property type="molecule type" value="Genomic_DNA"/>
</dbReference>
<evidence type="ECO:0000256" key="1">
    <source>
        <dbReference type="ARBA" id="ARBA00007130"/>
    </source>
</evidence>
<sequence length="185" mass="21260">MGKIHFQQGCRNYTIGSIGIVDVDCDYIDCTYVRLGSDELDAAVKREVSLFQCSISPNELETSGAISLEFYQKRKARWPFPSECTPWEVWTTRLNIINLNNELERQEFHKSVGEAARAKILQISQAMDRHDYVPKMTSARDLDLIFDTSYPDVQPYLHRITHDMSLSASSVGTTVRRFFKDTLQL</sequence>
<reference evidence="4 5" key="1">
    <citation type="submission" date="2020-08" db="EMBL/GenBank/DDBJ databases">
        <authorList>
            <person name="Hejnol A."/>
        </authorList>
    </citation>
    <scope>NUCLEOTIDE SEQUENCE [LARGE SCALE GENOMIC DNA]</scope>
</reference>
<dbReference type="InterPro" id="IPR012445">
    <property type="entry name" value="ATG101"/>
</dbReference>
<dbReference type="GO" id="GO:0000407">
    <property type="term" value="C:phagophore assembly site"/>
    <property type="evidence" value="ECO:0007669"/>
    <property type="project" value="TreeGrafter"/>
</dbReference>
<dbReference type="GO" id="GO:0000045">
    <property type="term" value="P:autophagosome assembly"/>
    <property type="evidence" value="ECO:0007669"/>
    <property type="project" value="TreeGrafter"/>
</dbReference>
<organism evidence="4 5">
    <name type="scientific">Dimorphilus gyrociliatus</name>
    <dbReference type="NCBI Taxonomy" id="2664684"/>
    <lineage>
        <taxon>Eukaryota</taxon>
        <taxon>Metazoa</taxon>
        <taxon>Spiralia</taxon>
        <taxon>Lophotrochozoa</taxon>
        <taxon>Annelida</taxon>
        <taxon>Polychaeta</taxon>
        <taxon>Polychaeta incertae sedis</taxon>
        <taxon>Dinophilidae</taxon>
        <taxon>Dimorphilus</taxon>
    </lineage>
</organism>
<name>A0A7I8VWM9_9ANNE</name>
<dbReference type="Pfam" id="PF07855">
    <property type="entry name" value="ATG101"/>
    <property type="match status" value="1"/>
</dbReference>
<dbReference type="GO" id="GO:1990316">
    <property type="term" value="C:Atg1/ULK1 kinase complex"/>
    <property type="evidence" value="ECO:0007669"/>
    <property type="project" value="TreeGrafter"/>
</dbReference>
<proteinExistence type="inferred from homology"/>
<evidence type="ECO:0000313" key="4">
    <source>
        <dbReference type="EMBL" id="CAD5120757.1"/>
    </source>
</evidence>
<comment type="caution">
    <text evidence="4">The sequence shown here is derived from an EMBL/GenBank/DDBJ whole genome shotgun (WGS) entry which is preliminary data.</text>
</comment>
<evidence type="ECO:0000313" key="5">
    <source>
        <dbReference type="Proteomes" id="UP000549394"/>
    </source>
</evidence>
<dbReference type="PANTHER" id="PTHR13292:SF0">
    <property type="entry name" value="AUTOPHAGY-RELATED PROTEIN 101"/>
    <property type="match status" value="1"/>
</dbReference>
<keyword evidence="5" id="KW-1185">Reference proteome</keyword>
<dbReference type="GO" id="GO:0019901">
    <property type="term" value="F:protein kinase binding"/>
    <property type="evidence" value="ECO:0007669"/>
    <property type="project" value="TreeGrafter"/>
</dbReference>
<dbReference type="AlphaFoldDB" id="A0A7I8VWM9"/>
<evidence type="ECO:0000256" key="2">
    <source>
        <dbReference type="ARBA" id="ARBA00018874"/>
    </source>
</evidence>
<dbReference type="PANTHER" id="PTHR13292">
    <property type="entry name" value="AUTOPHAGY-RELATED PROTEIN 101"/>
    <property type="match status" value="1"/>
</dbReference>
<accession>A0A7I8VWM9</accession>
<dbReference type="Proteomes" id="UP000549394">
    <property type="component" value="Unassembled WGS sequence"/>
</dbReference>
<gene>
    <name evidence="4" type="ORF">DGYR_LOCUS8802</name>
</gene>
<evidence type="ECO:0000256" key="3">
    <source>
        <dbReference type="ARBA" id="ARBA00023006"/>
    </source>
</evidence>